<reference evidence="5" key="1">
    <citation type="submission" date="2021-02" db="EMBL/GenBank/DDBJ databases">
        <title>Abyssanaerobacter marinus gen.nov., sp., nov, anaerobic bacterium isolated from the Onnuri vent field of Indian Ocean and suggestion of Mogibacteriaceae fam. nov., and proposal of reclassification of ambiguous this family's genus member.</title>
        <authorList>
            <person name="Kim Y.J."/>
            <person name="Yang J.-A."/>
        </authorList>
    </citation>
    <scope>NUCLEOTIDE SEQUENCE</scope>
    <source>
        <strain evidence="5">DSM 2634</strain>
    </source>
</reference>
<dbReference type="PROSITE" id="PS51930">
    <property type="entry name" value="BMC_2"/>
    <property type="match status" value="1"/>
</dbReference>
<gene>
    <name evidence="5" type="ORF">JYB65_14515</name>
</gene>
<evidence type="ECO:0000256" key="1">
    <source>
        <dbReference type="ARBA" id="ARBA00024322"/>
    </source>
</evidence>
<sequence length="211" mass="23123">MQAFGFIETKGLIAAIEAADAMLKAANVGLVDRVFVKGGLVTIIIEGDVGAVKAATDAGSSAAARVGEVISVHVIPRPHEDVGKMIVRESEISSDTIEMEVDVEDRVTEEISIQDETETISDEEELPEELKTEEAEGEAFSNQELLKDEMDAFVKNGDFDQVLKVLESLKVTKLRALAREYGDFGITGRAISNADRNLLMEEFKKYYQIHS</sequence>
<dbReference type="CDD" id="cd07045">
    <property type="entry name" value="BMC_CcmK_like"/>
    <property type="match status" value="1"/>
</dbReference>
<protein>
    <submittedName>
        <fullName evidence="5">BMC domain-containing protein</fullName>
    </submittedName>
</protein>
<dbReference type="PANTHER" id="PTHR33941">
    <property type="entry name" value="PROPANEDIOL UTILIZATION PROTEIN PDUA"/>
    <property type="match status" value="1"/>
</dbReference>
<comment type="similarity">
    <text evidence="3">Belongs to the bacterial microcompartments protein family.</text>
</comment>
<dbReference type="Gene3D" id="3.30.70.1710">
    <property type="match status" value="1"/>
</dbReference>
<dbReference type="RefSeq" id="WP_206583418.1">
    <property type="nucleotide sequence ID" value="NZ_JAFJZZ010000011.1"/>
</dbReference>
<dbReference type="InterPro" id="IPR037233">
    <property type="entry name" value="CcmK-like_sf"/>
</dbReference>
<dbReference type="AlphaFoldDB" id="A0A939DC56"/>
<organism evidence="5 6">
    <name type="scientific">Clostridium aminobutyricum</name>
    <dbReference type="NCBI Taxonomy" id="33953"/>
    <lineage>
        <taxon>Bacteria</taxon>
        <taxon>Bacillati</taxon>
        <taxon>Bacillota</taxon>
        <taxon>Clostridia</taxon>
        <taxon>Eubacteriales</taxon>
        <taxon>Clostridiaceae</taxon>
        <taxon>Clostridium</taxon>
    </lineage>
</organism>
<dbReference type="SMART" id="SM00877">
    <property type="entry name" value="BMC"/>
    <property type="match status" value="1"/>
</dbReference>
<dbReference type="InterPro" id="IPR044872">
    <property type="entry name" value="CcmK/CsoS1_BMC"/>
</dbReference>
<dbReference type="InterPro" id="IPR000249">
    <property type="entry name" value="BMC_dom"/>
</dbReference>
<dbReference type="SUPFAM" id="SSF143414">
    <property type="entry name" value="CcmK-like"/>
    <property type="match status" value="1"/>
</dbReference>
<evidence type="ECO:0000256" key="3">
    <source>
        <dbReference type="PROSITE-ProRule" id="PRU01278"/>
    </source>
</evidence>
<evidence type="ECO:0000256" key="2">
    <source>
        <dbReference type="ARBA" id="ARBA00024446"/>
    </source>
</evidence>
<dbReference type="Pfam" id="PF00936">
    <property type="entry name" value="BMC"/>
    <property type="match status" value="1"/>
</dbReference>
<comment type="caution">
    <text evidence="5">The sequence shown here is derived from an EMBL/GenBank/DDBJ whole genome shotgun (WGS) entry which is preliminary data.</text>
</comment>
<proteinExistence type="inferred from homology"/>
<accession>A0A939DC56</accession>
<dbReference type="PANTHER" id="PTHR33941:SF11">
    <property type="entry name" value="BACTERIAL MICROCOMPARTMENT SHELL PROTEIN PDUJ"/>
    <property type="match status" value="1"/>
</dbReference>
<evidence type="ECO:0000259" key="4">
    <source>
        <dbReference type="PROSITE" id="PS51930"/>
    </source>
</evidence>
<dbReference type="Proteomes" id="UP000664545">
    <property type="component" value="Unassembled WGS sequence"/>
</dbReference>
<feature type="domain" description="BMC" evidence="4">
    <location>
        <begin position="3"/>
        <end position="87"/>
    </location>
</feature>
<keyword evidence="2" id="KW-1283">Bacterial microcompartment</keyword>
<dbReference type="InterPro" id="IPR050575">
    <property type="entry name" value="BMC_shell"/>
</dbReference>
<comment type="subcellular location">
    <subcellularLocation>
        <location evidence="1">Bacterial microcompartment</location>
    </subcellularLocation>
</comment>
<keyword evidence="6" id="KW-1185">Reference proteome</keyword>
<evidence type="ECO:0000313" key="6">
    <source>
        <dbReference type="Proteomes" id="UP000664545"/>
    </source>
</evidence>
<dbReference type="EMBL" id="JAFJZZ010000011">
    <property type="protein sequence ID" value="MBN7774578.1"/>
    <property type="molecule type" value="Genomic_DNA"/>
</dbReference>
<dbReference type="GO" id="GO:0031469">
    <property type="term" value="C:bacterial microcompartment"/>
    <property type="evidence" value="ECO:0007669"/>
    <property type="project" value="UniProtKB-SubCell"/>
</dbReference>
<evidence type="ECO:0000313" key="5">
    <source>
        <dbReference type="EMBL" id="MBN7774578.1"/>
    </source>
</evidence>
<name>A0A939DC56_CLOAM</name>